<protein>
    <submittedName>
        <fullName evidence="1">RdRp</fullName>
    </submittedName>
</protein>
<dbReference type="InterPro" id="IPR010453">
    <property type="entry name" value="RNA_pol_arenavir"/>
</dbReference>
<organism evidence="1">
    <name type="scientific">Junin mammarenavirus</name>
    <name type="common">JUNV</name>
    <name type="synonym">Junn mammarenavirus</name>
    <dbReference type="NCBI Taxonomy" id="2169991"/>
    <lineage>
        <taxon>Viruses</taxon>
        <taxon>Riboviria</taxon>
        <taxon>Orthornavirae</taxon>
        <taxon>Negarnaviricota</taxon>
        <taxon>Polyploviricotina</taxon>
        <taxon>Bunyaviricetes</taxon>
        <taxon>Hareavirales</taxon>
        <taxon>Arenaviridae</taxon>
        <taxon>Mammarenavirus</taxon>
    </lineage>
</organism>
<reference evidence="1" key="1">
    <citation type="submission" date="2006-10" db="EMBL/GenBank/DDBJ databases">
        <title>Genetic diversity of Junin virus in Argentina.</title>
        <authorList>
            <person name="Cajimat M.N.B."/>
            <person name="Milazzo M.L."/>
            <person name="Rollin P.E."/>
            <person name="Ksiazek T.G."/>
            <person name="Nichol S.T."/>
            <person name="Fulhorst C.F."/>
        </authorList>
    </citation>
    <scope>NUCLEOTIDE SEQUENCE</scope>
    <source>
        <strain evidence="1">P4036</strain>
    </source>
</reference>
<sequence>LEFSNFKVAFSRSLNDLLVSDPQGQFRLKGVTCRPLKHKVEIKDID</sequence>
<dbReference type="GO" id="GO:0003968">
    <property type="term" value="F:RNA-directed RNA polymerase activity"/>
    <property type="evidence" value="ECO:0007669"/>
    <property type="project" value="InterPro"/>
</dbReference>
<proteinExistence type="predicted"/>
<organismHost>
    <name type="scientific">Homo sapiens</name>
    <name type="common">Human</name>
    <dbReference type="NCBI Taxonomy" id="9606"/>
</organismHost>
<dbReference type="GO" id="GO:0019079">
    <property type="term" value="P:viral genome replication"/>
    <property type="evidence" value="ECO:0007669"/>
    <property type="project" value="InterPro"/>
</dbReference>
<dbReference type="Pfam" id="PF06317">
    <property type="entry name" value="Arena_RNA_pol"/>
    <property type="match status" value="1"/>
</dbReference>
<organismHost>
    <name type="scientific">Calomys musculinus</name>
    <name type="common">Drylands vesper mouse</name>
    <dbReference type="NCBI Taxonomy" id="56212"/>
</organismHost>
<organismHost>
    <name type="scientific">Akodon azarae</name>
    <name type="common">Azara's grass mouse</name>
    <dbReference type="NCBI Taxonomy" id="29095"/>
</organismHost>
<organismHost>
    <name type="scientific">Calomys laucha</name>
    <name type="common">Small vesper mouse</name>
    <dbReference type="NCBI Taxonomy" id="56211"/>
</organismHost>
<evidence type="ECO:0000313" key="1">
    <source>
        <dbReference type="EMBL" id="ABN11795.1"/>
    </source>
</evidence>
<dbReference type="EMBL" id="EF036519">
    <property type="protein sequence ID" value="ABN11795.1"/>
    <property type="molecule type" value="Genomic_RNA"/>
</dbReference>
<feature type="non-terminal residue" evidence="1">
    <location>
        <position position="1"/>
    </location>
</feature>
<accession>D2CGB4</accession>
<name>D2CGB4_JUNIN</name>
<organismHost>
    <name type="scientific">Bolomys</name>
    <dbReference type="NCBI Taxonomy" id="10080"/>
</organismHost>